<comment type="caution">
    <text evidence="2">The sequence shown here is derived from an EMBL/GenBank/DDBJ whole genome shotgun (WGS) entry which is preliminary data.</text>
</comment>
<dbReference type="AlphaFoldDB" id="A0AA38HF57"/>
<protein>
    <submittedName>
        <fullName evidence="2">Uncharacterized protein</fullName>
    </submittedName>
</protein>
<evidence type="ECO:0000256" key="1">
    <source>
        <dbReference type="SAM" id="MobiDB-lite"/>
    </source>
</evidence>
<name>A0AA38HF57_9TREE</name>
<keyword evidence="3" id="KW-1185">Reference proteome</keyword>
<feature type="compositionally biased region" description="Basic and acidic residues" evidence="1">
    <location>
        <begin position="1"/>
        <end position="15"/>
    </location>
</feature>
<dbReference type="RefSeq" id="XP_052948574.1">
    <property type="nucleotide sequence ID" value="XM_053091718.1"/>
</dbReference>
<accession>A0AA38HF57</accession>
<evidence type="ECO:0000313" key="3">
    <source>
        <dbReference type="Proteomes" id="UP001164286"/>
    </source>
</evidence>
<dbReference type="GeneID" id="77730923"/>
<feature type="region of interest" description="Disordered" evidence="1">
    <location>
        <begin position="1"/>
        <end position="23"/>
    </location>
</feature>
<dbReference type="EMBL" id="JAKWFO010000002">
    <property type="protein sequence ID" value="KAI9638797.1"/>
    <property type="molecule type" value="Genomic_DNA"/>
</dbReference>
<reference evidence="2" key="1">
    <citation type="journal article" date="2022" name="G3 (Bethesda)">
        <title>High quality genome of the basidiomycete yeast Dioszegia hungarica PDD-24b-2 isolated from cloud water.</title>
        <authorList>
            <person name="Jarrige D."/>
            <person name="Haridas S."/>
            <person name="Bleykasten-Grosshans C."/>
            <person name="Joly M."/>
            <person name="Nadalig T."/>
            <person name="Sancelme M."/>
            <person name="Vuilleumier S."/>
            <person name="Grigoriev I.V."/>
            <person name="Amato P."/>
            <person name="Bringel F."/>
        </authorList>
    </citation>
    <scope>NUCLEOTIDE SEQUENCE</scope>
    <source>
        <strain evidence="2">PDD-24b-2</strain>
    </source>
</reference>
<evidence type="ECO:0000313" key="2">
    <source>
        <dbReference type="EMBL" id="KAI9638797.1"/>
    </source>
</evidence>
<organism evidence="2 3">
    <name type="scientific">Dioszegia hungarica</name>
    <dbReference type="NCBI Taxonomy" id="4972"/>
    <lineage>
        <taxon>Eukaryota</taxon>
        <taxon>Fungi</taxon>
        <taxon>Dikarya</taxon>
        <taxon>Basidiomycota</taxon>
        <taxon>Agaricomycotina</taxon>
        <taxon>Tremellomycetes</taxon>
        <taxon>Tremellales</taxon>
        <taxon>Bulleribasidiaceae</taxon>
        <taxon>Dioszegia</taxon>
    </lineage>
</organism>
<proteinExistence type="predicted"/>
<dbReference type="Proteomes" id="UP001164286">
    <property type="component" value="Unassembled WGS sequence"/>
</dbReference>
<sequence>MSYSSERGKRPRQDDLPSPSNPIITAHTISPLPLAQSHALLLELSTSHPSAAPVIAAYINRFTQDEAARRANAPSVDFDHYSKSIWKALNITHARKSGSKQYEAAHDIAGDIDDAVRDILSRVAQSDRYATRLSAFSTMRKVSKSIITCGEGEIRKVVMNSQAPGSLAEGMERVLDAMEAKGELQGLKDEGMAEKVAELDVEYGRYGIEEYKVLFEKLSG</sequence>
<gene>
    <name evidence="2" type="ORF">MKK02DRAFT_41824</name>
</gene>